<protein>
    <submittedName>
        <fullName evidence="3">Uncharacterized protein</fullName>
    </submittedName>
</protein>
<dbReference type="RefSeq" id="WP_146940642.1">
    <property type="nucleotide sequence ID" value="NZ_BJYJ01000004.1"/>
</dbReference>
<dbReference type="Proteomes" id="UP000321863">
    <property type="component" value="Unassembled WGS sequence"/>
</dbReference>
<proteinExistence type="predicted"/>
<keyword evidence="1" id="KW-0175">Coiled coil</keyword>
<name>A0A511YKJ9_9FLAO</name>
<gene>
    <name evidence="3" type="ORF">CHA01nite_14440</name>
</gene>
<reference evidence="3 4" key="1">
    <citation type="submission" date="2019-07" db="EMBL/GenBank/DDBJ databases">
        <title>Whole genome shotgun sequence of Chryseobacterium hagamense NBRC 105253.</title>
        <authorList>
            <person name="Hosoyama A."/>
            <person name="Uohara A."/>
            <person name="Ohji S."/>
            <person name="Ichikawa N."/>
        </authorList>
    </citation>
    <scope>NUCLEOTIDE SEQUENCE [LARGE SCALE GENOMIC DNA]</scope>
    <source>
        <strain evidence="3 4">NBRC 105253</strain>
    </source>
</reference>
<accession>A0A511YKJ9</accession>
<feature type="coiled-coil region" evidence="1">
    <location>
        <begin position="219"/>
        <end position="276"/>
    </location>
</feature>
<organism evidence="3 4">
    <name type="scientific">Chryseobacterium hagamense</name>
    <dbReference type="NCBI Taxonomy" id="395935"/>
    <lineage>
        <taxon>Bacteria</taxon>
        <taxon>Pseudomonadati</taxon>
        <taxon>Bacteroidota</taxon>
        <taxon>Flavobacteriia</taxon>
        <taxon>Flavobacteriales</taxon>
        <taxon>Weeksellaceae</taxon>
        <taxon>Chryseobacterium group</taxon>
        <taxon>Chryseobacterium</taxon>
    </lineage>
</organism>
<evidence type="ECO:0000256" key="2">
    <source>
        <dbReference type="SAM" id="MobiDB-lite"/>
    </source>
</evidence>
<evidence type="ECO:0000313" key="4">
    <source>
        <dbReference type="Proteomes" id="UP000321863"/>
    </source>
</evidence>
<feature type="region of interest" description="Disordered" evidence="2">
    <location>
        <begin position="730"/>
        <end position="765"/>
    </location>
</feature>
<evidence type="ECO:0000256" key="1">
    <source>
        <dbReference type="SAM" id="Coils"/>
    </source>
</evidence>
<sequence length="1436" mass="161126">MSTTDLNTNNSSQTLFRFATMRNPELSDPKNKERRFIFRDKTSRDNSLIDSNLSASTSLQKLLQNPGSISGFNILTEEDIKSGYAPFYEYAVWVARNKATATKEEFDQKIKACKTANGIPNVNFKIWDNLVYQVVTQKDFYAKELIMQMLHLYHILSVYDFTEEVYLDVVKAKVVLPKELFKAAPSGVTNTSGSTTTQRTIYNDKAMKFAQATVNLKANEALADALAKLEKTYKKQYEEAYKKAYADYQNEVLPLQKQLRKETSAADNKKQILENRINYLTQLSVADPEKFYANSELDMELHRIKDEILNIPVSEVEIPDFNFTYDAEINASAIERALSDENKNTLYKLFGASSVSSALSGISTFDEISQALAQNNQSLQNTILNNTVLDQETFANIGGVIIPVGDSMSGDIPFSVKTFARNSSELSILLAVNNSGQRILSGTYKALINGNEITSSGISTNAGGANILFDLNPRISGSQTAVVEMFNLQGNVVLSDGKQYRFNVTLNVDPASIDPLIKQPVFRGSSVFTLKGTTDTNTNSCLPVALRTRSFRSYNDKWLLSMTPLETTDLFSSVTATFRVLDNNGNVVQSSTELKVIDGGDYLSLFTDGVVPKLQITDAIKAGLQLEGEFTLSNGKVYTCRIPMTPDTAAGLDGFTKTYNLSGDGRVCLKQSNNNGNTSTSTPVTDGDVFIPSGFGMRNIGIADYLKVEQSLQGYVEGEVAHIENVMARERREKATKKTSKSEITTVESSDSEKEQLRDTSSTERFEMQNEIAKAMQQTKDAHAEAHVDGSYGGINFGVSGGFATHNSKEENTKQAMTQAKEITQKATDKIVTKVHKERTEKMIEEFEETNIHEFDNRKGDKHVVGVYRWVDKVFKNQIYNYGKRMMFEFMIPEPARIHRLGMQVKGTTSGQLIKPVDPRESDVQKLENFSSLQNETTLKFWLSKYNVEVEEKPMEEFSISKSFSGRDSNFMGQDDGKIQIVNGNGEVELPEGYILKEVSYVFNTYPHGFYGAHQAFITIAGIGVTWINSINSTQVSGTTNSLNIKDKLEFSFATGESPIIQGSLKLNLKLSQEYKNVWLQKTFNKIIEAYEKAKTKYEQELAAIQAQGVEIKGSNPGFYRQIENTVLRRNCISYMINQDPSAALTFGKDKYYRTNTSEESFLNTEIKLDSTLDKYTAFVKFMEQAFEWEIMSYYFYPYYWGNRNNWDKMYQFDDNDATFRAFMQSGMARVIVTVRPGFEEAVRHFMATGQIWNGGEVPVIDDKLFLSIVDEMRKTEGEKYGKAWPSRVPTALTILQAQSIGLNVTKALPFDDNLSDYEDPTKVPQSSQIVPTDAQMGVGETQKFGNLMGHIEGAGGEEAKILLKYQDGSNYTFTFSNKEGDWIIEKIPVGKYELNIDAYDVFPENHFIVIDGEKNSEVIINEGNTSEINLVLKKI</sequence>
<dbReference type="EMBL" id="BJYJ01000004">
    <property type="protein sequence ID" value="GEN75704.1"/>
    <property type="molecule type" value="Genomic_DNA"/>
</dbReference>
<comment type="caution">
    <text evidence="3">The sequence shown here is derived from an EMBL/GenBank/DDBJ whole genome shotgun (WGS) entry which is preliminary data.</text>
</comment>
<keyword evidence="4" id="KW-1185">Reference proteome</keyword>
<dbReference type="OrthoDB" id="8563833at2"/>
<evidence type="ECO:0000313" key="3">
    <source>
        <dbReference type="EMBL" id="GEN75704.1"/>
    </source>
</evidence>
<feature type="compositionally biased region" description="Basic and acidic residues" evidence="2">
    <location>
        <begin position="751"/>
        <end position="765"/>
    </location>
</feature>